<proteinExistence type="predicted"/>
<protein>
    <recommendedName>
        <fullName evidence="3">MobA-like NTP transferase domain-containing protein</fullName>
    </recommendedName>
</protein>
<dbReference type="GO" id="GO:0016779">
    <property type="term" value="F:nucleotidyltransferase activity"/>
    <property type="evidence" value="ECO:0007669"/>
    <property type="project" value="TreeGrafter"/>
</dbReference>
<feature type="compositionally biased region" description="Basic and acidic residues" evidence="2">
    <location>
        <begin position="194"/>
        <end position="208"/>
    </location>
</feature>
<evidence type="ECO:0000259" key="3">
    <source>
        <dbReference type="Pfam" id="PF12804"/>
    </source>
</evidence>
<evidence type="ECO:0000313" key="5">
    <source>
        <dbReference type="Proteomes" id="UP000266615"/>
    </source>
</evidence>
<dbReference type="EMBL" id="QYZP01000002">
    <property type="protein sequence ID" value="RJN31645.1"/>
    <property type="molecule type" value="Genomic_DNA"/>
</dbReference>
<dbReference type="OrthoDB" id="4408226at2"/>
<dbReference type="Pfam" id="PF12804">
    <property type="entry name" value="NTP_transf_3"/>
    <property type="match status" value="1"/>
</dbReference>
<dbReference type="PANTHER" id="PTHR19136:SF81">
    <property type="entry name" value="MOLYBDENUM COFACTOR GUANYLYLTRANSFERASE"/>
    <property type="match status" value="1"/>
</dbReference>
<evidence type="ECO:0000313" key="4">
    <source>
        <dbReference type="EMBL" id="RJN31645.1"/>
    </source>
</evidence>
<keyword evidence="5" id="KW-1185">Reference proteome</keyword>
<organism evidence="4 5">
    <name type="scientific">Nesterenkonia natronophila</name>
    <dbReference type="NCBI Taxonomy" id="2174932"/>
    <lineage>
        <taxon>Bacteria</taxon>
        <taxon>Bacillati</taxon>
        <taxon>Actinomycetota</taxon>
        <taxon>Actinomycetes</taxon>
        <taxon>Micrococcales</taxon>
        <taxon>Micrococcaceae</taxon>
        <taxon>Nesterenkonia</taxon>
    </lineage>
</organism>
<dbReference type="InterPro" id="IPR025877">
    <property type="entry name" value="MobA-like_NTP_Trfase"/>
</dbReference>
<gene>
    <name evidence="4" type="ORF">D3250_05745</name>
</gene>
<sequence>MVNAHAVLLAGGAGRRLGGTDKALLDRAGRTLLDHWATALAERGVSGVVVGPQHLSRHLTPHLRLTREDPPLSGPAAAVCAGVRALPPANSEDASEAVLLFAVDMVNPGPLLDWLVEWLPVLQGTGEQAVVPRDAEGRFQMLSSAVGRAWLQQRVDRLLPGEEVGQSLRWLLDGAQTAHPVLPYDLSGDVDTPEDARRHSVSYSHDRPGGGSPPRPA</sequence>
<dbReference type="RefSeq" id="WP_119902432.1">
    <property type="nucleotide sequence ID" value="NZ_QYZP01000002.1"/>
</dbReference>
<reference evidence="4 5" key="1">
    <citation type="submission" date="2018-09" db="EMBL/GenBank/DDBJ databases">
        <title>Nesterenkonia natronophila sp. nov., an alkaliphilic actinobacteriume isolated from a soda lake, and emended description of the genus Nesterenkonia.</title>
        <authorList>
            <person name="Menes R.J."/>
            <person name="Iriarte A."/>
        </authorList>
    </citation>
    <scope>NUCLEOTIDE SEQUENCE [LARGE SCALE GENOMIC DNA]</scope>
    <source>
        <strain evidence="4 5">M8</strain>
    </source>
</reference>
<feature type="region of interest" description="Disordered" evidence="2">
    <location>
        <begin position="183"/>
        <end position="217"/>
    </location>
</feature>
<accession>A0A3A4FH62</accession>
<dbReference type="InterPro" id="IPR029044">
    <property type="entry name" value="Nucleotide-diphossugar_trans"/>
</dbReference>
<dbReference type="Gene3D" id="3.90.550.10">
    <property type="entry name" value="Spore Coat Polysaccharide Biosynthesis Protein SpsA, Chain A"/>
    <property type="match status" value="1"/>
</dbReference>
<dbReference type="Proteomes" id="UP000266615">
    <property type="component" value="Unassembled WGS sequence"/>
</dbReference>
<keyword evidence="1" id="KW-0808">Transferase</keyword>
<dbReference type="PANTHER" id="PTHR19136">
    <property type="entry name" value="MOLYBDENUM COFACTOR GUANYLYLTRANSFERASE"/>
    <property type="match status" value="1"/>
</dbReference>
<comment type="caution">
    <text evidence="4">The sequence shown here is derived from an EMBL/GenBank/DDBJ whole genome shotgun (WGS) entry which is preliminary data.</text>
</comment>
<dbReference type="AlphaFoldDB" id="A0A3A4FH62"/>
<dbReference type="SUPFAM" id="SSF53448">
    <property type="entry name" value="Nucleotide-diphospho-sugar transferases"/>
    <property type="match status" value="1"/>
</dbReference>
<evidence type="ECO:0000256" key="2">
    <source>
        <dbReference type="SAM" id="MobiDB-lite"/>
    </source>
</evidence>
<name>A0A3A4FH62_9MICC</name>
<evidence type="ECO:0000256" key="1">
    <source>
        <dbReference type="ARBA" id="ARBA00022679"/>
    </source>
</evidence>
<feature type="domain" description="MobA-like NTP transferase" evidence="3">
    <location>
        <begin position="6"/>
        <end position="160"/>
    </location>
</feature>